<dbReference type="GO" id="GO:0004190">
    <property type="term" value="F:aspartic-type endopeptidase activity"/>
    <property type="evidence" value="ECO:0007669"/>
    <property type="project" value="InterPro"/>
</dbReference>
<dbReference type="InterPro" id="IPR021109">
    <property type="entry name" value="Peptidase_aspartic_dom_sf"/>
</dbReference>
<dbReference type="InterPro" id="IPR001969">
    <property type="entry name" value="Aspartic_peptidase_AS"/>
</dbReference>
<dbReference type="Pfam" id="PF13650">
    <property type="entry name" value="Asp_protease_2"/>
    <property type="match status" value="1"/>
</dbReference>
<keyword evidence="3" id="KW-0540">Nuclease</keyword>
<reference evidence="10" key="2">
    <citation type="submission" date="2013-10" db="EMBL/GenBank/DDBJ databases">
        <authorList>
            <person name="Aslett M."/>
        </authorList>
    </citation>
    <scope>NUCLEOTIDE SEQUENCE [LARGE SCALE GENOMIC DNA]</scope>
    <source>
        <strain evidence="10">Houghton</strain>
    </source>
</reference>
<dbReference type="InterPro" id="IPR012337">
    <property type="entry name" value="RNaseH-like_sf"/>
</dbReference>
<feature type="compositionally biased region" description="Basic and acidic residues" evidence="7">
    <location>
        <begin position="497"/>
        <end position="509"/>
    </location>
</feature>
<dbReference type="Pfam" id="PF24626">
    <property type="entry name" value="SH3_Tf2-1"/>
    <property type="match status" value="1"/>
</dbReference>
<dbReference type="PROSITE" id="PS50994">
    <property type="entry name" value="INTEGRASE"/>
    <property type="match status" value="1"/>
</dbReference>
<evidence type="ECO:0000256" key="3">
    <source>
        <dbReference type="ARBA" id="ARBA00022722"/>
    </source>
</evidence>
<dbReference type="Gene3D" id="2.40.70.10">
    <property type="entry name" value="Acid Proteases"/>
    <property type="match status" value="1"/>
</dbReference>
<accession>U6LRS7</accession>
<dbReference type="GO" id="GO:0004519">
    <property type="term" value="F:endonuclease activity"/>
    <property type="evidence" value="ECO:0007669"/>
    <property type="project" value="UniProtKB-KW"/>
</dbReference>
<keyword evidence="4" id="KW-0255">Endonuclease</keyword>
<keyword evidence="2" id="KW-0548">Nucleotidyltransferase</keyword>
<dbReference type="InterPro" id="IPR016197">
    <property type="entry name" value="Chromo-like_dom_sf"/>
</dbReference>
<dbReference type="GO" id="GO:0003964">
    <property type="term" value="F:RNA-directed DNA polymerase activity"/>
    <property type="evidence" value="ECO:0007669"/>
    <property type="project" value="UniProtKB-KW"/>
</dbReference>
<name>U6LRS7_9EIME</name>
<evidence type="ECO:0000256" key="7">
    <source>
        <dbReference type="SAM" id="MobiDB-lite"/>
    </source>
</evidence>
<dbReference type="InterPro" id="IPR050951">
    <property type="entry name" value="Retrovirus_Pol_polyprotein"/>
</dbReference>
<gene>
    <name evidence="10" type="ORF">EBH_0053130</name>
</gene>
<dbReference type="Proteomes" id="UP000030750">
    <property type="component" value="Unassembled WGS sequence"/>
</dbReference>
<dbReference type="PROSITE" id="PS00141">
    <property type="entry name" value="ASP_PROTEASE"/>
    <property type="match status" value="1"/>
</dbReference>
<keyword evidence="11" id="KW-1185">Reference proteome</keyword>
<evidence type="ECO:0000259" key="9">
    <source>
        <dbReference type="PROSITE" id="PS50994"/>
    </source>
</evidence>
<evidence type="ECO:0000313" key="10">
    <source>
        <dbReference type="EMBL" id="CDJ52871.1"/>
    </source>
</evidence>
<dbReference type="VEuPathDB" id="ToxoDB:EBH_0053130"/>
<dbReference type="InterPro" id="IPR043502">
    <property type="entry name" value="DNA/RNA_pol_sf"/>
</dbReference>
<feature type="compositionally biased region" description="Basic residues" evidence="7">
    <location>
        <begin position="514"/>
        <end position="524"/>
    </location>
</feature>
<dbReference type="PROSITE" id="PS50013">
    <property type="entry name" value="CHROMO_2"/>
    <property type="match status" value="1"/>
</dbReference>
<dbReference type="InterPro" id="IPR001584">
    <property type="entry name" value="Integrase_cat-core"/>
</dbReference>
<dbReference type="InterPro" id="IPR056924">
    <property type="entry name" value="SH3_Tf2-1"/>
</dbReference>
<dbReference type="PANTHER" id="PTHR37984:SF5">
    <property type="entry name" value="PROTEIN NYNRIN-LIKE"/>
    <property type="match status" value="1"/>
</dbReference>
<evidence type="ECO:0000256" key="1">
    <source>
        <dbReference type="ARBA" id="ARBA00022679"/>
    </source>
</evidence>
<dbReference type="PANTHER" id="PTHR37984">
    <property type="entry name" value="PROTEIN CBG26694"/>
    <property type="match status" value="1"/>
</dbReference>
<dbReference type="GO" id="GO:0015074">
    <property type="term" value="P:DNA integration"/>
    <property type="evidence" value="ECO:0007669"/>
    <property type="project" value="InterPro"/>
</dbReference>
<dbReference type="OrthoDB" id="2013610at2759"/>
<keyword evidence="6" id="KW-0695">RNA-directed DNA polymerase</keyword>
<dbReference type="SUPFAM" id="SSF50630">
    <property type="entry name" value="Acid proteases"/>
    <property type="match status" value="1"/>
</dbReference>
<organism evidence="10 11">
    <name type="scientific">Eimeria brunetti</name>
    <dbReference type="NCBI Taxonomy" id="51314"/>
    <lineage>
        <taxon>Eukaryota</taxon>
        <taxon>Sar</taxon>
        <taxon>Alveolata</taxon>
        <taxon>Apicomplexa</taxon>
        <taxon>Conoidasida</taxon>
        <taxon>Coccidia</taxon>
        <taxon>Eucoccidiorida</taxon>
        <taxon>Eimeriorina</taxon>
        <taxon>Eimeriidae</taxon>
        <taxon>Eimeria</taxon>
    </lineage>
</organism>
<evidence type="ECO:0000259" key="8">
    <source>
        <dbReference type="PROSITE" id="PS50013"/>
    </source>
</evidence>
<dbReference type="SUPFAM" id="SSF54160">
    <property type="entry name" value="Chromo domain-like"/>
    <property type="match status" value="1"/>
</dbReference>
<dbReference type="InterPro" id="IPR036397">
    <property type="entry name" value="RNaseH_sf"/>
</dbReference>
<keyword evidence="1" id="KW-0808">Transferase</keyword>
<dbReference type="AlphaFoldDB" id="U6LRS7"/>
<feature type="domain" description="Chromo" evidence="8">
    <location>
        <begin position="990"/>
        <end position="1018"/>
    </location>
</feature>
<dbReference type="GO" id="GO:0006508">
    <property type="term" value="P:proteolysis"/>
    <property type="evidence" value="ECO:0007669"/>
    <property type="project" value="InterPro"/>
</dbReference>
<reference evidence="10" key="1">
    <citation type="submission" date="2013-10" db="EMBL/GenBank/DDBJ databases">
        <title>Genomic analysis of the causative agents of coccidiosis in chickens.</title>
        <authorList>
            <person name="Reid A.J."/>
            <person name="Blake D."/>
            <person name="Billington K."/>
            <person name="Browne H."/>
            <person name="Dunn M."/>
            <person name="Hung S."/>
            <person name="Kawahara F."/>
            <person name="Miranda-Saavedra D."/>
            <person name="Mourier T."/>
            <person name="Nagra H."/>
            <person name="Otto T.D."/>
            <person name="Rawlings N."/>
            <person name="Sanchez A."/>
            <person name="Sanders M."/>
            <person name="Subramaniam C."/>
            <person name="Tay Y."/>
            <person name="Dear P."/>
            <person name="Doerig C."/>
            <person name="Gruber A."/>
            <person name="Parkinson J."/>
            <person name="Shirley M."/>
            <person name="Wan K.L."/>
            <person name="Berriman M."/>
            <person name="Tomley F."/>
            <person name="Pain A."/>
        </authorList>
    </citation>
    <scope>NUCLEOTIDE SEQUENCE [LARGE SCALE GENOMIC DNA]</scope>
    <source>
        <strain evidence="10">Houghton</strain>
    </source>
</reference>
<feature type="non-terminal residue" evidence="10">
    <location>
        <position position="1018"/>
    </location>
</feature>
<feature type="compositionally biased region" description="Pro residues" evidence="7">
    <location>
        <begin position="528"/>
        <end position="552"/>
    </location>
</feature>
<feature type="region of interest" description="Disordered" evidence="7">
    <location>
        <begin position="475"/>
        <end position="557"/>
    </location>
</feature>
<feature type="domain" description="Integrase catalytic" evidence="9">
    <location>
        <begin position="678"/>
        <end position="841"/>
    </location>
</feature>
<protein>
    <submittedName>
        <fullName evidence="10">Gag-pol, related</fullName>
    </submittedName>
</protein>
<keyword evidence="5" id="KW-0378">Hydrolase</keyword>
<evidence type="ECO:0000256" key="5">
    <source>
        <dbReference type="ARBA" id="ARBA00022801"/>
    </source>
</evidence>
<evidence type="ECO:0000256" key="4">
    <source>
        <dbReference type="ARBA" id="ARBA00022759"/>
    </source>
</evidence>
<evidence type="ECO:0000313" key="11">
    <source>
        <dbReference type="Proteomes" id="UP000030750"/>
    </source>
</evidence>
<dbReference type="InterPro" id="IPR000953">
    <property type="entry name" value="Chromo/chromo_shadow_dom"/>
</dbReference>
<dbReference type="CDD" id="cd00303">
    <property type="entry name" value="retropepsin_like"/>
    <property type="match status" value="1"/>
</dbReference>
<dbReference type="GO" id="GO:0003676">
    <property type="term" value="F:nucleic acid binding"/>
    <property type="evidence" value="ECO:0007669"/>
    <property type="project" value="InterPro"/>
</dbReference>
<proteinExistence type="predicted"/>
<dbReference type="SUPFAM" id="SSF56672">
    <property type="entry name" value="DNA/RNA polymerases"/>
    <property type="match status" value="1"/>
</dbReference>
<evidence type="ECO:0000256" key="2">
    <source>
        <dbReference type="ARBA" id="ARBA00022695"/>
    </source>
</evidence>
<dbReference type="EMBL" id="HG713209">
    <property type="protein sequence ID" value="CDJ52871.1"/>
    <property type="molecule type" value="Genomic_DNA"/>
</dbReference>
<dbReference type="Gene3D" id="3.10.10.10">
    <property type="entry name" value="HIV Type 1 Reverse Transcriptase, subunit A, domain 1"/>
    <property type="match status" value="1"/>
</dbReference>
<sequence length="1018" mass="112330">MCALATGPNSIPVSPDWGKKLLDREVQVNAEGPGVGENQQPLAVQSHAGTTLLIVERLACKRDHSSELDGDAAEGDCPQGTSTKEPQWWREHRAQEDTTSKGTLCSVGMTAILRVEVAGSQCEALLDTGASRSFISPGAVERLQLKVWRLPEECVFTVANGAQLRIDRVVKGLTTWCGTTRFSGDLVGPAPYELVVGLDWLTNHRVPWYFQSDKLRACVNGQWSDLPVVRANDVKQRNGTIQRMRQRTLAEQAYDILAKQVAGMTREEAAALLRPPPKRYKAPPKGGRKAVVTALIQQATESAACLRHPLQGLYAILTLPAIESNVALRLMEEWQGALCCVMVETSPPTLQQKCFKAPPAPELPDDEETSPWSTAKLEYSRFDTWLTSAVAQATPRAILDVLCACRAVFPDKLPTGLPPKRPHDHCILLVPGKLPTKSAIYRMTPEQLQFHKQGIARLSANGWIGPTYSPICAPTTMVDERSDGTGEPLGLAADPPDPAHKSRGTHTDYGKLVGLRRRPSRKRSPLSPVTPPPPAPSSAPKSPTPADPPQTPTSPVLDWPAAYSKCPVFSEPYHTASSKPGEVVAIPSVMFCPTYVSVLMASGSSSLLSFQSSSLTSCTRTMITSQQGIEARRRPTRPSASTTIGLACVLTPTPTWSPAHSVAHANRSIRNLPDSYQQLLVPSRRWSHVSLDFVTDLPLTTSAHDAILVVVDSLSKMAHFIPAKKSHTAADIVELLADRLIRYHGFPHVLVSYRDPRFQSEVWSQLCSRFNIARAMSSSYHPQTDGQTKQVNRTLEQMLRTYVQADEREWEGLLPALELVYNTTSYSSTELSPFEIMIGENPLTAADLDIVGALAPTLTPLMTKLFRQLCDRAQSYILKAKWRQKYYADAHRRDVEYKVGDQVWLSSKHLPALNHCSKFEPKYCGPFTVTERIGMVAYCLALPPTYEGHNIFHVSQLVPHRPRAPALVPQEAPVCWPPTRDEAGNPTDQYLVDYILDEKGTGEEAYYLVKWRGTSEER</sequence>
<evidence type="ECO:0000256" key="6">
    <source>
        <dbReference type="ARBA" id="ARBA00022918"/>
    </source>
</evidence>
<dbReference type="SUPFAM" id="SSF53098">
    <property type="entry name" value="Ribonuclease H-like"/>
    <property type="match status" value="1"/>
</dbReference>
<dbReference type="Gene3D" id="3.30.420.10">
    <property type="entry name" value="Ribonuclease H-like superfamily/Ribonuclease H"/>
    <property type="match status" value="1"/>
</dbReference>